<evidence type="ECO:0000259" key="2">
    <source>
        <dbReference type="Pfam" id="PF19763"/>
    </source>
</evidence>
<organism evidence="3 4">
    <name type="scientific">Phnomibacter ginsenosidimutans</name>
    <dbReference type="NCBI Taxonomy" id="2676868"/>
    <lineage>
        <taxon>Bacteria</taxon>
        <taxon>Pseudomonadati</taxon>
        <taxon>Bacteroidota</taxon>
        <taxon>Chitinophagia</taxon>
        <taxon>Chitinophagales</taxon>
        <taxon>Chitinophagaceae</taxon>
        <taxon>Phnomibacter</taxon>
    </lineage>
</organism>
<dbReference type="GO" id="GO:0008168">
    <property type="term" value="F:methyltransferase activity"/>
    <property type="evidence" value="ECO:0007669"/>
    <property type="project" value="UniProtKB-KW"/>
</dbReference>
<dbReference type="Pfam" id="PF19763">
    <property type="entry name" value="DUF6250"/>
    <property type="match status" value="1"/>
</dbReference>
<feature type="domain" description="DUF6250" evidence="2">
    <location>
        <begin position="66"/>
        <end position="221"/>
    </location>
</feature>
<evidence type="ECO:0000313" key="3">
    <source>
        <dbReference type="EMBL" id="QGW28648.1"/>
    </source>
</evidence>
<sequence>MLWRFMFVLLASITVALTTAAQPAKGKHVAAISFGNSLDSNLWLAHMLHNSHNRVFTQQDTLWLNCADGVTLWLKKSLPQSYIISFDRGFPSDTSGANYRLSDVNLFWQATPTDTANPSGKLEGYDRWRLYYAGIGGNYNSTTRFRKYDGSGNRLLLQEYTQPNYLLQPNTVYHCTLLVHPPLTQLWVNNQLWFSYTDAQPLRQGLFGIRSTKSNQWITNFNIWLPK</sequence>
<protein>
    <submittedName>
        <fullName evidence="3">Methyltransferase</fullName>
    </submittedName>
</protein>
<dbReference type="EMBL" id="CP046566">
    <property type="protein sequence ID" value="QGW28648.1"/>
    <property type="molecule type" value="Genomic_DNA"/>
</dbReference>
<feature type="signal peptide" evidence="1">
    <location>
        <begin position="1"/>
        <end position="20"/>
    </location>
</feature>
<gene>
    <name evidence="3" type="ORF">GLV81_11555</name>
</gene>
<dbReference type="KEGG" id="fls:GLV81_11555"/>
<reference evidence="3 4" key="1">
    <citation type="submission" date="2019-11" db="EMBL/GenBank/DDBJ databases">
        <authorList>
            <person name="Im W.T."/>
        </authorList>
    </citation>
    <scope>NUCLEOTIDE SEQUENCE [LARGE SCALE GENOMIC DNA]</scope>
    <source>
        <strain evidence="3 4">SB-02</strain>
    </source>
</reference>
<proteinExistence type="predicted"/>
<dbReference type="GO" id="GO:0032259">
    <property type="term" value="P:methylation"/>
    <property type="evidence" value="ECO:0007669"/>
    <property type="project" value="UniProtKB-KW"/>
</dbReference>
<feature type="chain" id="PRO_5026097606" evidence="1">
    <location>
        <begin position="21"/>
        <end position="227"/>
    </location>
</feature>
<keyword evidence="4" id="KW-1185">Reference proteome</keyword>
<name>A0A6I6GLV3_9BACT</name>
<dbReference type="Proteomes" id="UP000426027">
    <property type="component" value="Chromosome"/>
</dbReference>
<accession>A0A6I6GLV3</accession>
<evidence type="ECO:0000313" key="4">
    <source>
        <dbReference type="Proteomes" id="UP000426027"/>
    </source>
</evidence>
<keyword evidence="1" id="KW-0732">Signal</keyword>
<keyword evidence="3" id="KW-0808">Transferase</keyword>
<evidence type="ECO:0000256" key="1">
    <source>
        <dbReference type="SAM" id="SignalP"/>
    </source>
</evidence>
<dbReference type="Gene3D" id="2.60.120.200">
    <property type="match status" value="1"/>
</dbReference>
<dbReference type="AlphaFoldDB" id="A0A6I6GLV3"/>
<dbReference type="InterPro" id="IPR046217">
    <property type="entry name" value="DUF6250"/>
</dbReference>
<keyword evidence="3" id="KW-0489">Methyltransferase</keyword>